<dbReference type="InterPro" id="IPR050769">
    <property type="entry name" value="NAT_camello-type"/>
</dbReference>
<sequence>MTTLHTNNPAHLAAFVALNEAWISEHFEIEEADRRLAANPGAIAAAGGVVFSATVDGAVAGVCAVVAKDDEVQEFIRFAVDPAYRGLGIGRRLIEAAIAYARSNGARQLELYSNTKLTTARALYDSVGFRVSREGPHPDYRRVNVIMTLDL</sequence>
<evidence type="ECO:0000256" key="1">
    <source>
        <dbReference type="ARBA" id="ARBA00022679"/>
    </source>
</evidence>
<dbReference type="PANTHER" id="PTHR13947">
    <property type="entry name" value="GNAT FAMILY N-ACETYLTRANSFERASE"/>
    <property type="match status" value="1"/>
</dbReference>
<evidence type="ECO:0000259" key="2">
    <source>
        <dbReference type="PROSITE" id="PS51186"/>
    </source>
</evidence>
<dbReference type="RefSeq" id="WP_146568552.1">
    <property type="nucleotide sequence ID" value="NZ_SIHJ01000005.1"/>
</dbReference>
<name>A0A5C5UX65_9BACT</name>
<gene>
    <name evidence="3" type="ORF">KOR34_47380</name>
</gene>
<keyword evidence="4" id="KW-1185">Reference proteome</keyword>
<dbReference type="PANTHER" id="PTHR13947:SF37">
    <property type="entry name" value="LD18367P"/>
    <property type="match status" value="1"/>
</dbReference>
<dbReference type="Gene3D" id="3.40.630.30">
    <property type="match status" value="1"/>
</dbReference>
<organism evidence="3 4">
    <name type="scientific">Posidoniimonas corsicana</name>
    <dbReference type="NCBI Taxonomy" id="1938618"/>
    <lineage>
        <taxon>Bacteria</taxon>
        <taxon>Pseudomonadati</taxon>
        <taxon>Planctomycetota</taxon>
        <taxon>Planctomycetia</taxon>
        <taxon>Pirellulales</taxon>
        <taxon>Lacipirellulaceae</taxon>
        <taxon>Posidoniimonas</taxon>
    </lineage>
</organism>
<feature type="domain" description="N-acetyltransferase" evidence="2">
    <location>
        <begin position="2"/>
        <end position="151"/>
    </location>
</feature>
<keyword evidence="1 3" id="KW-0808">Transferase</keyword>
<dbReference type="EMBL" id="SIHJ01000005">
    <property type="protein sequence ID" value="TWT30180.1"/>
    <property type="molecule type" value="Genomic_DNA"/>
</dbReference>
<reference evidence="3 4" key="1">
    <citation type="submission" date="2019-02" db="EMBL/GenBank/DDBJ databases">
        <title>Deep-cultivation of Planctomycetes and their phenomic and genomic characterization uncovers novel biology.</title>
        <authorList>
            <person name="Wiegand S."/>
            <person name="Jogler M."/>
            <person name="Boedeker C."/>
            <person name="Pinto D."/>
            <person name="Vollmers J."/>
            <person name="Rivas-Marin E."/>
            <person name="Kohn T."/>
            <person name="Peeters S.H."/>
            <person name="Heuer A."/>
            <person name="Rast P."/>
            <person name="Oberbeckmann S."/>
            <person name="Bunk B."/>
            <person name="Jeske O."/>
            <person name="Meyerdierks A."/>
            <person name="Storesund J.E."/>
            <person name="Kallscheuer N."/>
            <person name="Luecker S."/>
            <person name="Lage O.M."/>
            <person name="Pohl T."/>
            <person name="Merkel B.J."/>
            <person name="Hornburger P."/>
            <person name="Mueller R.-W."/>
            <person name="Bruemmer F."/>
            <person name="Labrenz M."/>
            <person name="Spormann A.M."/>
            <person name="Op Den Camp H."/>
            <person name="Overmann J."/>
            <person name="Amann R."/>
            <person name="Jetten M.S.M."/>
            <person name="Mascher T."/>
            <person name="Medema M.H."/>
            <person name="Devos D.P."/>
            <person name="Kaster A.-K."/>
            <person name="Ovreas L."/>
            <person name="Rohde M."/>
            <person name="Galperin M.Y."/>
            <person name="Jogler C."/>
        </authorList>
    </citation>
    <scope>NUCLEOTIDE SEQUENCE [LARGE SCALE GENOMIC DNA]</scope>
    <source>
        <strain evidence="3 4">KOR34</strain>
    </source>
</reference>
<protein>
    <submittedName>
        <fullName evidence="3">Ribosomal-protein-alanine N-acetyltransferase</fullName>
    </submittedName>
</protein>
<proteinExistence type="predicted"/>
<dbReference type="PROSITE" id="PS51186">
    <property type="entry name" value="GNAT"/>
    <property type="match status" value="1"/>
</dbReference>
<dbReference type="Proteomes" id="UP000316714">
    <property type="component" value="Unassembled WGS sequence"/>
</dbReference>
<dbReference type="SUPFAM" id="SSF55729">
    <property type="entry name" value="Acyl-CoA N-acyltransferases (Nat)"/>
    <property type="match status" value="1"/>
</dbReference>
<dbReference type="Pfam" id="PF13508">
    <property type="entry name" value="Acetyltransf_7"/>
    <property type="match status" value="1"/>
</dbReference>
<dbReference type="AlphaFoldDB" id="A0A5C5UX65"/>
<evidence type="ECO:0000313" key="3">
    <source>
        <dbReference type="EMBL" id="TWT30180.1"/>
    </source>
</evidence>
<dbReference type="InterPro" id="IPR000182">
    <property type="entry name" value="GNAT_dom"/>
</dbReference>
<accession>A0A5C5UX65</accession>
<dbReference type="InterPro" id="IPR016181">
    <property type="entry name" value="Acyl_CoA_acyltransferase"/>
</dbReference>
<comment type="caution">
    <text evidence="3">The sequence shown here is derived from an EMBL/GenBank/DDBJ whole genome shotgun (WGS) entry which is preliminary data.</text>
</comment>
<dbReference type="CDD" id="cd04301">
    <property type="entry name" value="NAT_SF"/>
    <property type="match status" value="1"/>
</dbReference>
<evidence type="ECO:0000313" key="4">
    <source>
        <dbReference type="Proteomes" id="UP000316714"/>
    </source>
</evidence>
<dbReference type="GO" id="GO:0008080">
    <property type="term" value="F:N-acetyltransferase activity"/>
    <property type="evidence" value="ECO:0007669"/>
    <property type="project" value="InterPro"/>
</dbReference>
<dbReference type="OrthoDB" id="269941at2"/>